<name>E4RZ84_LEAB4</name>
<gene>
    <name evidence="1" type="ordered locus">Lbys_3554</name>
</gene>
<evidence type="ECO:0000313" key="1">
    <source>
        <dbReference type="EMBL" id="ADQ19202.1"/>
    </source>
</evidence>
<dbReference type="RefSeq" id="WP_013410223.1">
    <property type="nucleotide sequence ID" value="NC_014655.1"/>
</dbReference>
<protein>
    <recommendedName>
        <fullName evidence="3">HMA domain-containing protein</fullName>
    </recommendedName>
</protein>
<dbReference type="HOGENOM" id="CLU_2601672_0_0_10"/>
<dbReference type="EMBL" id="CP002305">
    <property type="protein sequence ID" value="ADQ19202.1"/>
    <property type="molecule type" value="Genomic_DNA"/>
</dbReference>
<organism evidence="1 2">
    <name type="scientific">Leadbetterella byssophila (strain DSM 17132 / JCM 16389 / KACC 11308 / NBRC 106382 / 4M15)</name>
    <dbReference type="NCBI Taxonomy" id="649349"/>
    <lineage>
        <taxon>Bacteria</taxon>
        <taxon>Pseudomonadati</taxon>
        <taxon>Bacteroidota</taxon>
        <taxon>Cytophagia</taxon>
        <taxon>Cytophagales</taxon>
        <taxon>Leadbetterellaceae</taxon>
        <taxon>Leadbetterella</taxon>
    </lineage>
</organism>
<sequence length="79" mass="9035">MKEPHPQLPELMQRIIFRTDPPSLLKLETLSIELKNVGISNFDVDFETCEISVVCPHVKSIQQVECALRKAGFKCPRLK</sequence>
<evidence type="ECO:0008006" key="3">
    <source>
        <dbReference type="Google" id="ProtNLM"/>
    </source>
</evidence>
<accession>E4RZ84</accession>
<proteinExistence type="predicted"/>
<dbReference type="KEGG" id="lby:Lbys_3554"/>
<reference evidence="1 2" key="2">
    <citation type="journal article" date="2011" name="Stand. Genomic Sci.">
        <title>Complete genome sequence of Leadbetterella byssophila type strain (4M15).</title>
        <authorList>
            <person name="Abt B."/>
            <person name="Teshima H."/>
            <person name="Lucas S."/>
            <person name="Lapidus A."/>
            <person name="Del Rio T.G."/>
            <person name="Nolan M."/>
            <person name="Tice H."/>
            <person name="Cheng J.F."/>
            <person name="Pitluck S."/>
            <person name="Liolios K."/>
            <person name="Pagani I."/>
            <person name="Ivanova N."/>
            <person name="Mavromatis K."/>
            <person name="Pati A."/>
            <person name="Tapia R."/>
            <person name="Han C."/>
            <person name="Goodwin L."/>
            <person name="Chen A."/>
            <person name="Palaniappan K."/>
            <person name="Land M."/>
            <person name="Hauser L."/>
            <person name="Chang Y.J."/>
            <person name="Jeffries C.D."/>
            <person name="Rohde M."/>
            <person name="Goker M."/>
            <person name="Tindall B.J."/>
            <person name="Detter J.C."/>
            <person name="Woyke T."/>
            <person name="Bristow J."/>
            <person name="Eisen J.A."/>
            <person name="Markowitz V."/>
            <person name="Hugenholtz P."/>
            <person name="Klenk H.P."/>
            <person name="Kyrpides N.C."/>
        </authorList>
    </citation>
    <scope>NUCLEOTIDE SEQUENCE [LARGE SCALE GENOMIC DNA]</scope>
    <source>
        <strain evidence="2">DSM 17132 / JCM 16389 / KACC 11308 / NBRC 106382 / 4M15</strain>
    </source>
</reference>
<keyword evidence="2" id="KW-1185">Reference proteome</keyword>
<reference key="1">
    <citation type="submission" date="2010-11" db="EMBL/GenBank/DDBJ databases">
        <title>The complete genome of Leadbetterella byssophila DSM 17132.</title>
        <authorList>
            <consortium name="US DOE Joint Genome Institute (JGI-PGF)"/>
            <person name="Lucas S."/>
            <person name="Copeland A."/>
            <person name="Lapidus A."/>
            <person name="Glavina del Rio T."/>
            <person name="Dalin E."/>
            <person name="Tice H."/>
            <person name="Bruce D."/>
            <person name="Goodwin L."/>
            <person name="Pitluck S."/>
            <person name="Kyrpides N."/>
            <person name="Mavromatis K."/>
            <person name="Ivanova N."/>
            <person name="Teshima H."/>
            <person name="Brettin T."/>
            <person name="Detter J.C."/>
            <person name="Han C."/>
            <person name="Tapia R."/>
            <person name="Land M."/>
            <person name="Hauser L."/>
            <person name="Markowitz V."/>
            <person name="Cheng J.-F."/>
            <person name="Hugenholtz P."/>
            <person name="Woyke T."/>
            <person name="Wu D."/>
            <person name="Tindall B."/>
            <person name="Pomrenke H.G."/>
            <person name="Brambilla E."/>
            <person name="Klenk H.-P."/>
            <person name="Eisen J.A."/>
        </authorList>
    </citation>
    <scope>NUCLEOTIDE SEQUENCE [LARGE SCALE GENOMIC DNA]</scope>
    <source>
        <strain>DSM 17132</strain>
    </source>
</reference>
<dbReference type="Proteomes" id="UP000007435">
    <property type="component" value="Chromosome"/>
</dbReference>
<dbReference type="AlphaFoldDB" id="E4RZ84"/>
<evidence type="ECO:0000313" key="2">
    <source>
        <dbReference type="Proteomes" id="UP000007435"/>
    </source>
</evidence>
<dbReference type="OrthoDB" id="965149at2"/>